<keyword evidence="7" id="KW-0539">Nucleus</keyword>
<dbReference type="GO" id="GO:0005643">
    <property type="term" value="C:nuclear pore"/>
    <property type="evidence" value="ECO:0007669"/>
    <property type="project" value="UniProtKB-SubCell"/>
</dbReference>
<sequence length="690" mass="68034">MPPTGGFTFGQTQTPAQPQGSLFAMPAPATAPAVGGLSFGTPATTTSSLTSTGSIGGLTFGQAAPVTGLGVGNTTPATGLSFGTPSTKTGTTGFTLGQAAAAATTGTPGFNLGLPTAAATTTSNFVLTLPTAATTTASIFGTPAATTAAATTGGLFGTPATSTPALTGGIFGNKTTATATAATTATGLAGGLFGAAPATTGGLKLGGLGGAATTTATGSGLGGGFSFGAPTATTTTTSAGGLTLGGLTGLAAPATTMASIGLGGTGPTSQASTTTTGTVGTKPGDGKAGKDNEVPNEIGQSVETFRKYVKEQKDVQDEISRVSSKPLDKVQEDITALRQMLSVVSSGLQRNAVAIEKLKADSAQELKNVEIAQRTKDTPPGLQHEHTAPAEYFQRLVEQFEVQMLMCRQQIEQLENHIAALSHPAYFTPQTLSSVLRRLHETFVALAGNLHGIHEAVKTQKEQYLVYRKVFLGDTSDVFEARRKSQSASTRSKPPPVTVGPSPFTGMTNAAAVAMATALNAQQQPTAGAPPTLGLNTTGIGGLGTTGAFGAGATGLGTTGLGTTGLGTTGLGTTGLTATAFGTGTTGFGTGTGTTSFGTTAPQFGTPFGATATTKPATGFGSGSLSAGIGTATSTFGFGNQTTKPMGAATPFPSGVGLLFGTSASGATAAANKPFQLQKPPTGNKKGKRF</sequence>
<evidence type="ECO:0000256" key="2">
    <source>
        <dbReference type="ARBA" id="ARBA00022448"/>
    </source>
</evidence>
<evidence type="ECO:0000256" key="3">
    <source>
        <dbReference type="ARBA" id="ARBA00022816"/>
    </source>
</evidence>
<dbReference type="EMBL" id="OV696691">
    <property type="protein sequence ID" value="CAH1267678.1"/>
    <property type="molecule type" value="Genomic_DNA"/>
</dbReference>
<keyword evidence="3" id="KW-0509">mRNA transport</keyword>
<feature type="region of interest" description="Disordered" evidence="9">
    <location>
        <begin position="482"/>
        <end position="504"/>
    </location>
</feature>
<dbReference type="PANTHER" id="PTHR13437:SF2">
    <property type="entry name" value="NUCLEOPORIN P58_P45"/>
    <property type="match status" value="1"/>
</dbReference>
<keyword evidence="11" id="KW-1185">Reference proteome</keyword>
<evidence type="ECO:0000313" key="11">
    <source>
        <dbReference type="Proteomes" id="UP000838412"/>
    </source>
</evidence>
<dbReference type="Gene3D" id="6.10.140.1350">
    <property type="match status" value="1"/>
</dbReference>
<accession>A0A8K0ET27</accession>
<feature type="coiled-coil region" evidence="8">
    <location>
        <begin position="355"/>
        <end position="417"/>
    </location>
</feature>
<dbReference type="AlphaFoldDB" id="A0A8K0ET27"/>
<feature type="compositionally biased region" description="Basic and acidic residues" evidence="9">
    <location>
        <begin position="284"/>
        <end position="293"/>
    </location>
</feature>
<comment type="subcellular location">
    <subcellularLocation>
        <location evidence="1">Nucleus</location>
        <location evidence="1">Nuclear pore complex</location>
    </subcellularLocation>
</comment>
<evidence type="ECO:0000256" key="6">
    <source>
        <dbReference type="ARBA" id="ARBA00023132"/>
    </source>
</evidence>
<dbReference type="OrthoDB" id="2538017at2759"/>
<name>A0A8K0ET27_BRALA</name>
<feature type="region of interest" description="Disordered" evidence="9">
    <location>
        <begin position="670"/>
        <end position="690"/>
    </location>
</feature>
<feature type="compositionally biased region" description="Low complexity" evidence="9">
    <location>
        <begin position="1"/>
        <end position="20"/>
    </location>
</feature>
<dbReference type="GO" id="GO:0008139">
    <property type="term" value="F:nuclear localization sequence binding"/>
    <property type="evidence" value="ECO:0007669"/>
    <property type="project" value="InterPro"/>
</dbReference>
<protein>
    <submittedName>
        <fullName evidence="10">NUP58 protein</fullName>
    </submittedName>
</protein>
<keyword evidence="8" id="KW-0175">Coiled coil</keyword>
<feature type="compositionally biased region" description="Low complexity" evidence="9">
    <location>
        <begin position="267"/>
        <end position="282"/>
    </location>
</feature>
<feature type="region of interest" description="Disordered" evidence="9">
    <location>
        <begin position="264"/>
        <end position="295"/>
    </location>
</feature>
<evidence type="ECO:0000256" key="4">
    <source>
        <dbReference type="ARBA" id="ARBA00022927"/>
    </source>
</evidence>
<dbReference type="InterPro" id="IPR024882">
    <property type="entry name" value="NUP58/p45/49"/>
</dbReference>
<dbReference type="GO" id="GO:0015031">
    <property type="term" value="P:protein transport"/>
    <property type="evidence" value="ECO:0007669"/>
    <property type="project" value="UniProtKB-KW"/>
</dbReference>
<reference evidence="10" key="1">
    <citation type="submission" date="2022-01" db="EMBL/GenBank/DDBJ databases">
        <authorList>
            <person name="Braso-Vives M."/>
        </authorList>
    </citation>
    <scope>NUCLEOTIDE SEQUENCE</scope>
</reference>
<keyword evidence="4" id="KW-0653">Protein transport</keyword>
<evidence type="ECO:0000313" key="10">
    <source>
        <dbReference type="EMBL" id="CAH1267678.1"/>
    </source>
</evidence>
<evidence type="ECO:0000256" key="5">
    <source>
        <dbReference type="ARBA" id="ARBA00023010"/>
    </source>
</evidence>
<feature type="region of interest" description="Disordered" evidence="9">
    <location>
        <begin position="1"/>
        <end position="22"/>
    </location>
</feature>
<evidence type="ECO:0000256" key="8">
    <source>
        <dbReference type="SAM" id="Coils"/>
    </source>
</evidence>
<organism evidence="10 11">
    <name type="scientific">Branchiostoma lanceolatum</name>
    <name type="common">Common lancelet</name>
    <name type="synonym">Amphioxus lanceolatum</name>
    <dbReference type="NCBI Taxonomy" id="7740"/>
    <lineage>
        <taxon>Eukaryota</taxon>
        <taxon>Metazoa</taxon>
        <taxon>Chordata</taxon>
        <taxon>Cephalochordata</taxon>
        <taxon>Leptocardii</taxon>
        <taxon>Amphioxiformes</taxon>
        <taxon>Branchiostomatidae</taxon>
        <taxon>Branchiostoma</taxon>
    </lineage>
</organism>
<gene>
    <name evidence="10" type="primary">NUP58</name>
    <name evidence="10" type="ORF">BLAG_LOCUS20930</name>
</gene>
<dbReference type="GO" id="GO:0051028">
    <property type="term" value="P:mRNA transport"/>
    <property type="evidence" value="ECO:0007669"/>
    <property type="project" value="UniProtKB-KW"/>
</dbReference>
<dbReference type="GO" id="GO:0017056">
    <property type="term" value="F:structural constituent of nuclear pore"/>
    <property type="evidence" value="ECO:0007669"/>
    <property type="project" value="InterPro"/>
</dbReference>
<keyword evidence="5" id="KW-0811">Translocation</keyword>
<dbReference type="Proteomes" id="UP000838412">
    <property type="component" value="Chromosome 6"/>
</dbReference>
<evidence type="ECO:0000256" key="9">
    <source>
        <dbReference type="SAM" id="MobiDB-lite"/>
    </source>
</evidence>
<dbReference type="PANTHER" id="PTHR13437">
    <property type="entry name" value="NUCLEOPORIN P58/P45 NUCLEOPORIN-LIKE PROTEIN 1"/>
    <property type="match status" value="1"/>
</dbReference>
<proteinExistence type="predicted"/>
<evidence type="ECO:0000256" key="1">
    <source>
        <dbReference type="ARBA" id="ARBA00004567"/>
    </source>
</evidence>
<keyword evidence="6" id="KW-0906">Nuclear pore complex</keyword>
<keyword evidence="2" id="KW-0813">Transport</keyword>
<evidence type="ECO:0000256" key="7">
    <source>
        <dbReference type="ARBA" id="ARBA00023242"/>
    </source>
</evidence>
<dbReference type="Pfam" id="PF15967">
    <property type="entry name" value="Nucleoporin_FG2"/>
    <property type="match status" value="1"/>
</dbReference>